<accession>A0A6P6B6P7</accession>
<dbReference type="SUPFAM" id="SSF53474">
    <property type="entry name" value="alpha/beta-Hydrolases"/>
    <property type="match status" value="1"/>
</dbReference>
<evidence type="ECO:0000313" key="4">
    <source>
        <dbReference type="Proteomes" id="UP000515121"/>
    </source>
</evidence>
<gene>
    <name evidence="5" type="primary">LOC111315417</name>
</gene>
<dbReference type="InterPro" id="IPR013094">
    <property type="entry name" value="AB_hydrolase_3"/>
</dbReference>
<reference evidence="5" key="1">
    <citation type="submission" date="2025-08" db="UniProtKB">
        <authorList>
            <consortium name="RefSeq"/>
        </authorList>
    </citation>
    <scope>IDENTIFICATION</scope>
    <source>
        <tissue evidence="5">Fruit stalk</tissue>
    </source>
</reference>
<feature type="domain" description="Alpha/beta hydrolase fold-3" evidence="3">
    <location>
        <begin position="75"/>
        <end position="297"/>
    </location>
</feature>
<dbReference type="PANTHER" id="PTHR23024:SF577">
    <property type="entry name" value="CARBOXYLESTERASE 2-RELATED"/>
    <property type="match status" value="1"/>
</dbReference>
<evidence type="ECO:0000256" key="1">
    <source>
        <dbReference type="ARBA" id="ARBA00010515"/>
    </source>
</evidence>
<keyword evidence="4" id="KW-1185">Reference proteome</keyword>
<dbReference type="Proteomes" id="UP000515121">
    <property type="component" value="Unplaced"/>
</dbReference>
<evidence type="ECO:0000313" key="5">
    <source>
        <dbReference type="RefSeq" id="XP_022772844.1"/>
    </source>
</evidence>
<dbReference type="InterPro" id="IPR050466">
    <property type="entry name" value="Carboxylest/Gibb_receptor"/>
</dbReference>
<dbReference type="Gene3D" id="3.40.50.1820">
    <property type="entry name" value="alpha/beta hydrolase"/>
    <property type="match status" value="1"/>
</dbReference>
<dbReference type="RefSeq" id="XP_022772844.1">
    <property type="nucleotide sequence ID" value="XM_022917109.1"/>
</dbReference>
<dbReference type="GeneID" id="111315417"/>
<dbReference type="Pfam" id="PF07859">
    <property type="entry name" value="Abhydrolase_3"/>
    <property type="match status" value="1"/>
</dbReference>
<dbReference type="AlphaFoldDB" id="A0A6P6B6P7"/>
<evidence type="ECO:0000256" key="2">
    <source>
        <dbReference type="ARBA" id="ARBA00022801"/>
    </source>
</evidence>
<dbReference type="InterPro" id="IPR029058">
    <property type="entry name" value="AB_hydrolase_fold"/>
</dbReference>
<protein>
    <submittedName>
        <fullName evidence="5">Probable carboxylesterase 2</fullName>
    </submittedName>
</protein>
<name>A0A6P6B6P7_DURZI</name>
<dbReference type="OrthoDB" id="408631at2759"/>
<dbReference type="PANTHER" id="PTHR23024">
    <property type="entry name" value="ARYLACETAMIDE DEACETYLASE"/>
    <property type="match status" value="1"/>
</dbReference>
<proteinExistence type="inferred from homology"/>
<evidence type="ECO:0000259" key="3">
    <source>
        <dbReference type="Pfam" id="PF07859"/>
    </source>
</evidence>
<comment type="similarity">
    <text evidence="1">Belongs to the 'GDXG' lipolytic enzyme family.</text>
</comment>
<dbReference type="InterPro" id="IPR002168">
    <property type="entry name" value="Lipase_GDXG_HIS_AS"/>
</dbReference>
<organism evidence="4 5">
    <name type="scientific">Durio zibethinus</name>
    <name type="common">Durian</name>
    <dbReference type="NCBI Taxonomy" id="66656"/>
    <lineage>
        <taxon>Eukaryota</taxon>
        <taxon>Viridiplantae</taxon>
        <taxon>Streptophyta</taxon>
        <taxon>Embryophyta</taxon>
        <taxon>Tracheophyta</taxon>
        <taxon>Spermatophyta</taxon>
        <taxon>Magnoliopsida</taxon>
        <taxon>eudicotyledons</taxon>
        <taxon>Gunneridae</taxon>
        <taxon>Pentapetalae</taxon>
        <taxon>rosids</taxon>
        <taxon>malvids</taxon>
        <taxon>Malvales</taxon>
        <taxon>Malvaceae</taxon>
        <taxon>Helicteroideae</taxon>
        <taxon>Durio</taxon>
    </lineage>
</organism>
<dbReference type="PROSITE" id="PS01173">
    <property type="entry name" value="LIPASE_GDXG_HIS"/>
    <property type="match status" value="1"/>
</dbReference>
<keyword evidence="2" id="KW-0378">Hydrolase</keyword>
<dbReference type="KEGG" id="dzi:111315417"/>
<dbReference type="GO" id="GO:0016787">
    <property type="term" value="F:hydrolase activity"/>
    <property type="evidence" value="ECO:0007669"/>
    <property type="project" value="UniProtKB-KW"/>
</dbReference>
<sequence>MGSNASEVALDLFPYLKVYKDGTLERIAGVEVVPPGLDPETNVLSKDIVIIPETGVSARIYGPNLPSKDQKLPLVVYFHGGAFCVASPAFPNYHTSLNKLVAEANVIALSVDYRLVPEHPLPIAYEDSWAALQWIASHKEEDGNHEAWIKDDVDLDQVLLVGDSAGANIGHHLALRIKESDLGQNLKILGIGMIHPYFWGTNPIGSEVTDRFRKELVDKWWLYVCPSDKGCDDPLINPFVDGSPDLSRLACDRILVIVAEKDILKDRGRFYYDKLVKSGWKGKAEIMETEGEDHVFHIFNPDCDKAKSLIKRLASFLNQGKAAVE</sequence>